<gene>
    <name evidence="1" type="ORF">CTRU02_210441</name>
</gene>
<name>A0ACC3YP91_COLTU</name>
<protein>
    <submittedName>
        <fullName evidence="1">Adhesin aida-i</fullName>
    </submittedName>
</protein>
<sequence>MSTNRRRGAKILLLVCLALTAHLYFAADNSNCSDTQAPTYPEASESNNAFIPFVNAPFPILTYSPAFDLSITTEWNKPKYIGRAAMDTGSTGVMIGGGLLGFSDATKFEKSRPGSEYLSSSGRLWTGYWIDADVTFYLAERDEQGQRQQVVSHIPILAVNESSTCLAYGKLGYCPEEEKQNVVKWPNSTHYLGVGFGRGSVQQPQASPDKNPFVNVGKIRGSEVKDIHQGYIITQNGIHVGLTKDLAAQFRKTKLDVRAGSKAPDWAMANMATRINGSPYNHGKALFDTGINRSYVTVHQDIQSKTKTEPSRLIKNNPKVLVPGSVVEVLVPDEKNPIANYTVTVTGDPQGMEPLGYVMKDPPSPSSTTGLFINTGRMFYDGFDAMLDSECGWFGLRNRQEPMT</sequence>
<comment type="caution">
    <text evidence="1">The sequence shown here is derived from an EMBL/GenBank/DDBJ whole genome shotgun (WGS) entry which is preliminary data.</text>
</comment>
<dbReference type="EMBL" id="VUJX02000007">
    <property type="protein sequence ID" value="KAL0933642.1"/>
    <property type="molecule type" value="Genomic_DNA"/>
</dbReference>
<keyword evidence="2" id="KW-1185">Reference proteome</keyword>
<evidence type="ECO:0000313" key="1">
    <source>
        <dbReference type="EMBL" id="KAL0933642.1"/>
    </source>
</evidence>
<reference evidence="1 2" key="1">
    <citation type="journal article" date="2020" name="Phytopathology">
        <title>Genome Sequence Resources of Colletotrichum truncatum, C. plurivorum, C. musicola, and C. sojae: Four Species Pathogenic to Soybean (Glycine max).</title>
        <authorList>
            <person name="Rogerio F."/>
            <person name="Boufleur T.R."/>
            <person name="Ciampi-Guillardi M."/>
            <person name="Sukno S.A."/>
            <person name="Thon M.R."/>
            <person name="Massola Junior N.S."/>
            <person name="Baroncelli R."/>
        </authorList>
    </citation>
    <scope>NUCLEOTIDE SEQUENCE [LARGE SCALE GENOMIC DNA]</scope>
    <source>
        <strain evidence="1 2">CMES1059</strain>
    </source>
</reference>
<dbReference type="Proteomes" id="UP000805649">
    <property type="component" value="Unassembled WGS sequence"/>
</dbReference>
<proteinExistence type="predicted"/>
<accession>A0ACC3YP91</accession>
<evidence type="ECO:0000313" key="2">
    <source>
        <dbReference type="Proteomes" id="UP000805649"/>
    </source>
</evidence>
<organism evidence="1 2">
    <name type="scientific">Colletotrichum truncatum</name>
    <name type="common">Anthracnose fungus</name>
    <name type="synonym">Colletotrichum capsici</name>
    <dbReference type="NCBI Taxonomy" id="5467"/>
    <lineage>
        <taxon>Eukaryota</taxon>
        <taxon>Fungi</taxon>
        <taxon>Dikarya</taxon>
        <taxon>Ascomycota</taxon>
        <taxon>Pezizomycotina</taxon>
        <taxon>Sordariomycetes</taxon>
        <taxon>Hypocreomycetidae</taxon>
        <taxon>Glomerellales</taxon>
        <taxon>Glomerellaceae</taxon>
        <taxon>Colletotrichum</taxon>
        <taxon>Colletotrichum truncatum species complex</taxon>
    </lineage>
</organism>